<dbReference type="PANTHER" id="PTHR11571:SF224">
    <property type="entry name" value="HEMATOPOIETIC PROSTAGLANDIN D SYNTHASE"/>
    <property type="match status" value="1"/>
</dbReference>
<dbReference type="Gene3D" id="3.40.30.10">
    <property type="entry name" value="Glutaredoxin"/>
    <property type="match status" value="1"/>
</dbReference>
<dbReference type="InterPro" id="IPR010987">
    <property type="entry name" value="Glutathione-S-Trfase_C-like"/>
</dbReference>
<dbReference type="EMBL" id="JAAAIP010000887">
    <property type="protein sequence ID" value="KAG0311726.1"/>
    <property type="molecule type" value="Genomic_DNA"/>
</dbReference>
<dbReference type="InterPro" id="IPR004046">
    <property type="entry name" value="GST_C"/>
</dbReference>
<feature type="domain" description="GST N-terminal" evidence="4">
    <location>
        <begin position="28"/>
        <end position="107"/>
    </location>
</feature>
<dbReference type="PROSITE" id="PS50405">
    <property type="entry name" value="GST_CTER"/>
    <property type="match status" value="1"/>
</dbReference>
<dbReference type="SUPFAM" id="SSF47616">
    <property type="entry name" value="GST C-terminal domain-like"/>
    <property type="match status" value="1"/>
</dbReference>
<evidence type="ECO:0000313" key="7">
    <source>
        <dbReference type="Proteomes" id="UP000738325"/>
    </source>
</evidence>
<dbReference type="PROSITE" id="PS50404">
    <property type="entry name" value="GST_NTER"/>
    <property type="match status" value="1"/>
</dbReference>
<evidence type="ECO:0000256" key="2">
    <source>
        <dbReference type="ARBA" id="ARBA00022679"/>
    </source>
</evidence>
<name>A0A9P6UMQ4_9FUNG</name>
<dbReference type="InterPro" id="IPR004045">
    <property type="entry name" value="Glutathione_S-Trfase_N"/>
</dbReference>
<evidence type="ECO:0000256" key="3">
    <source>
        <dbReference type="ARBA" id="ARBA00047960"/>
    </source>
</evidence>
<evidence type="ECO:0000259" key="4">
    <source>
        <dbReference type="PROSITE" id="PS50404"/>
    </source>
</evidence>
<dbReference type="SUPFAM" id="SSF52833">
    <property type="entry name" value="Thioredoxin-like"/>
    <property type="match status" value="1"/>
</dbReference>
<dbReference type="Gene3D" id="1.20.1050.10">
    <property type="match status" value="1"/>
</dbReference>
<keyword evidence="2" id="KW-0808">Transferase</keyword>
<accession>A0A9P6UMQ4</accession>
<organism evidence="6 7">
    <name type="scientific">Dissophora globulifera</name>
    <dbReference type="NCBI Taxonomy" id="979702"/>
    <lineage>
        <taxon>Eukaryota</taxon>
        <taxon>Fungi</taxon>
        <taxon>Fungi incertae sedis</taxon>
        <taxon>Mucoromycota</taxon>
        <taxon>Mortierellomycotina</taxon>
        <taxon>Mortierellomycetes</taxon>
        <taxon>Mortierellales</taxon>
        <taxon>Mortierellaceae</taxon>
        <taxon>Dissophora</taxon>
    </lineage>
</organism>
<dbReference type="GO" id="GO:0004364">
    <property type="term" value="F:glutathione transferase activity"/>
    <property type="evidence" value="ECO:0007669"/>
    <property type="project" value="UniProtKB-EC"/>
</dbReference>
<dbReference type="Pfam" id="PF14497">
    <property type="entry name" value="GST_C_3"/>
    <property type="match status" value="1"/>
</dbReference>
<comment type="caution">
    <text evidence="6">The sequence shown here is derived from an EMBL/GenBank/DDBJ whole genome shotgun (WGS) entry which is preliminary data.</text>
</comment>
<comment type="catalytic activity">
    <reaction evidence="3">
        <text>RX + glutathione = an S-substituted glutathione + a halide anion + H(+)</text>
        <dbReference type="Rhea" id="RHEA:16437"/>
        <dbReference type="ChEBI" id="CHEBI:15378"/>
        <dbReference type="ChEBI" id="CHEBI:16042"/>
        <dbReference type="ChEBI" id="CHEBI:17792"/>
        <dbReference type="ChEBI" id="CHEBI:57925"/>
        <dbReference type="ChEBI" id="CHEBI:90779"/>
        <dbReference type="EC" id="2.5.1.18"/>
    </reaction>
</comment>
<dbReference type="AlphaFoldDB" id="A0A9P6UMQ4"/>
<protein>
    <recommendedName>
        <fullName evidence="1">glutathione transferase</fullName>
        <ecNumber evidence="1">2.5.1.18</ecNumber>
    </recommendedName>
</protein>
<evidence type="ECO:0000313" key="6">
    <source>
        <dbReference type="EMBL" id="KAG0311726.1"/>
    </source>
</evidence>
<dbReference type="OrthoDB" id="414243at2759"/>
<evidence type="ECO:0000259" key="5">
    <source>
        <dbReference type="PROSITE" id="PS50405"/>
    </source>
</evidence>
<evidence type="ECO:0000256" key="1">
    <source>
        <dbReference type="ARBA" id="ARBA00012452"/>
    </source>
</evidence>
<dbReference type="InterPro" id="IPR036249">
    <property type="entry name" value="Thioredoxin-like_sf"/>
</dbReference>
<dbReference type="InterPro" id="IPR036282">
    <property type="entry name" value="Glutathione-S-Trfase_C_sf"/>
</dbReference>
<dbReference type="EC" id="2.5.1.18" evidence="1"/>
<dbReference type="InterPro" id="IPR050213">
    <property type="entry name" value="GST_superfamily"/>
</dbReference>
<gene>
    <name evidence="6" type="ORF">BGZ99_009953</name>
</gene>
<dbReference type="PANTHER" id="PTHR11571">
    <property type="entry name" value="GLUTATHIONE S-TRANSFERASE"/>
    <property type="match status" value="1"/>
</dbReference>
<reference evidence="6" key="1">
    <citation type="journal article" date="2020" name="Fungal Divers.">
        <title>Resolving the Mortierellaceae phylogeny through synthesis of multi-gene phylogenetics and phylogenomics.</title>
        <authorList>
            <person name="Vandepol N."/>
            <person name="Liber J."/>
            <person name="Desiro A."/>
            <person name="Na H."/>
            <person name="Kennedy M."/>
            <person name="Barry K."/>
            <person name="Grigoriev I.V."/>
            <person name="Miller A.N."/>
            <person name="O'Donnell K."/>
            <person name="Stajich J.E."/>
            <person name="Bonito G."/>
        </authorList>
    </citation>
    <scope>NUCLEOTIDE SEQUENCE</scope>
    <source>
        <strain evidence="6">REB-010B</strain>
    </source>
</reference>
<dbReference type="Proteomes" id="UP000738325">
    <property type="component" value="Unassembled WGS sequence"/>
</dbReference>
<dbReference type="GO" id="GO:0006749">
    <property type="term" value="P:glutathione metabolic process"/>
    <property type="evidence" value="ECO:0007669"/>
    <property type="project" value="TreeGrafter"/>
</dbReference>
<keyword evidence="7" id="KW-1185">Reference proteome</keyword>
<proteinExistence type="predicted"/>
<sequence length="251" mass="28137">MPLTVTRFAPENVSTADLAEALTDPRPASYKLEYFDIPGTAALSRDILAYGGADWEHLSVANWPAESKSPFGVFPVLHITTASGTTFALPEAIVIDHYLAQKFDLLGENAWEEQLIKAYHLSSCYLRERLSSRVTWNYKSVMHKAMDLFLAQTLPIWIETHSKHLRDNGSNGHYVGNKMSLADLQTANSIDHFACLNRGDEIVAMIKACPEIWRVKETVDSEPRLQAWRQSEVYKRHIAASQAVFASTGVE</sequence>
<feature type="domain" description="GST C-terminal" evidence="5">
    <location>
        <begin position="109"/>
        <end position="241"/>
    </location>
</feature>